<dbReference type="EMBL" id="JACNLL010000056">
    <property type="protein sequence ID" value="MBC8199553.1"/>
    <property type="molecule type" value="Genomic_DNA"/>
</dbReference>
<accession>A0A8J6N5A5</accession>
<protein>
    <submittedName>
        <fullName evidence="1">Type II toxin-antitoxin system RelE/ParE family toxin</fullName>
    </submittedName>
</protein>
<evidence type="ECO:0000313" key="1">
    <source>
        <dbReference type="EMBL" id="MBC8199553.1"/>
    </source>
</evidence>
<gene>
    <name evidence="1" type="ORF">H8E80_05855</name>
</gene>
<dbReference type="Proteomes" id="UP000603545">
    <property type="component" value="Unassembled WGS sequence"/>
</dbReference>
<evidence type="ECO:0000313" key="2">
    <source>
        <dbReference type="Proteomes" id="UP000603545"/>
    </source>
</evidence>
<dbReference type="InterPro" id="IPR031552">
    <property type="entry name" value="ParE-like_toxin"/>
</dbReference>
<dbReference type="Pfam" id="PF15781">
    <property type="entry name" value="ParE-like_toxin"/>
    <property type="match status" value="1"/>
</dbReference>
<dbReference type="AlphaFoldDB" id="A0A8J6N5A5"/>
<reference evidence="1 2" key="1">
    <citation type="submission" date="2020-08" db="EMBL/GenBank/DDBJ databases">
        <title>Bridging the membrane lipid divide: bacteria of the FCB group superphylum have the potential to synthesize archaeal ether lipids.</title>
        <authorList>
            <person name="Villanueva L."/>
            <person name="Von Meijenfeldt F.A.B."/>
            <person name="Westbye A.B."/>
            <person name="Yadav S."/>
            <person name="Hopmans E.C."/>
            <person name="Dutilh B.E."/>
            <person name="Sinninghe Damste J.S."/>
        </authorList>
    </citation>
    <scope>NUCLEOTIDE SEQUENCE [LARGE SCALE GENOMIC DNA]</scope>
    <source>
        <strain evidence="1">NIOZ-UU82</strain>
    </source>
</reference>
<proteinExistence type="predicted"/>
<dbReference type="InterPro" id="IPR035093">
    <property type="entry name" value="RelE/ParE_toxin_dom_sf"/>
</dbReference>
<organism evidence="1 2">
    <name type="scientific">Candidatus Desulfaltia bathyphila</name>
    <dbReference type="NCBI Taxonomy" id="2841697"/>
    <lineage>
        <taxon>Bacteria</taxon>
        <taxon>Pseudomonadati</taxon>
        <taxon>Thermodesulfobacteriota</taxon>
        <taxon>Desulfobacteria</taxon>
        <taxon>Desulfobacterales</taxon>
        <taxon>Desulfobacterales incertae sedis</taxon>
        <taxon>Candidatus Desulfaltia</taxon>
    </lineage>
</organism>
<comment type="caution">
    <text evidence="1">The sequence shown here is derived from an EMBL/GenBank/DDBJ whole genome shotgun (WGS) entry which is preliminary data.</text>
</comment>
<dbReference type="SUPFAM" id="SSF143011">
    <property type="entry name" value="RelE-like"/>
    <property type="match status" value="1"/>
</dbReference>
<sequence length="93" mass="11291">MKIIQSRSFQRKVRQFRKQEKKILDAQIKRIFNNPTIGLEKKGDLRGVYIHKFKAQTIQYLLSYRFGGNTLELIMIGPHENYYRDLKRYLKDR</sequence>
<name>A0A8J6N5A5_9BACT</name>